<reference evidence="2" key="1">
    <citation type="journal article" date="2019" name="Int. J. Syst. Evol. Microbiol.">
        <title>The Global Catalogue of Microorganisms (GCM) 10K type strain sequencing project: providing services to taxonomists for standard genome sequencing and annotation.</title>
        <authorList>
            <consortium name="The Broad Institute Genomics Platform"/>
            <consortium name="The Broad Institute Genome Sequencing Center for Infectious Disease"/>
            <person name="Wu L."/>
            <person name="Ma J."/>
        </authorList>
    </citation>
    <scope>NUCLEOTIDE SEQUENCE [LARGE SCALE GENOMIC DNA]</scope>
    <source>
        <strain evidence="2">JCM 14370</strain>
    </source>
</reference>
<name>A0ABQ2D6B5_9DEIO</name>
<comment type="caution">
    <text evidence="1">The sequence shown here is derived from an EMBL/GenBank/DDBJ whole genome shotgun (WGS) entry which is preliminary data.</text>
</comment>
<protein>
    <submittedName>
        <fullName evidence="1">Uncharacterized protein</fullName>
    </submittedName>
</protein>
<proteinExistence type="predicted"/>
<dbReference type="Proteomes" id="UP000632222">
    <property type="component" value="Unassembled WGS sequence"/>
</dbReference>
<sequence length="153" mass="17176">MKLFAGLSLVLSTLITWVLMLTHQPAASLSTTPLFSFRTLKSPLSPVQIQMLEALRAEDMQVEALMFTGTQQHVLLNVSSLGKFSWLQEETPAQRNALAAQRIRPLMQQVWQAAQWQLAQDGININQIKTLGLWYARDSGRVEISNALSQWGL</sequence>
<dbReference type="EMBL" id="BMOD01000015">
    <property type="protein sequence ID" value="GGJ44869.1"/>
    <property type="molecule type" value="Genomic_DNA"/>
</dbReference>
<evidence type="ECO:0000313" key="2">
    <source>
        <dbReference type="Proteomes" id="UP000632222"/>
    </source>
</evidence>
<accession>A0ABQ2D6B5</accession>
<keyword evidence="2" id="KW-1185">Reference proteome</keyword>
<evidence type="ECO:0000313" key="1">
    <source>
        <dbReference type="EMBL" id="GGJ44869.1"/>
    </source>
</evidence>
<dbReference type="RefSeq" id="WP_189004532.1">
    <property type="nucleotide sequence ID" value="NZ_BMOD01000015.1"/>
</dbReference>
<organism evidence="1 2">
    <name type="scientific">Deinococcus roseus</name>
    <dbReference type="NCBI Taxonomy" id="392414"/>
    <lineage>
        <taxon>Bacteria</taxon>
        <taxon>Thermotogati</taxon>
        <taxon>Deinococcota</taxon>
        <taxon>Deinococci</taxon>
        <taxon>Deinococcales</taxon>
        <taxon>Deinococcaceae</taxon>
        <taxon>Deinococcus</taxon>
    </lineage>
</organism>
<gene>
    <name evidence="1" type="ORF">GCM10008938_33880</name>
</gene>